<feature type="region of interest" description="Disordered" evidence="1">
    <location>
        <begin position="175"/>
        <end position="241"/>
    </location>
</feature>
<reference evidence="2 3" key="1">
    <citation type="journal article" date="2010" name="DNA Res.">
        <title>Genome sequence of Kitasatospora setae NBRC 14216T: an evolutionary snapshot of the family Streptomycetaceae.</title>
        <authorList>
            <person name="Ichikawa N."/>
            <person name="Oguchi A."/>
            <person name="Ikeda H."/>
            <person name="Ishikawa J."/>
            <person name="Kitani S."/>
            <person name="Watanabe Y."/>
            <person name="Nakamura S."/>
            <person name="Katano Y."/>
            <person name="Kishi E."/>
            <person name="Sasagawa M."/>
            <person name="Ankai A."/>
            <person name="Fukui S."/>
            <person name="Hashimoto Y."/>
            <person name="Kamata S."/>
            <person name="Otoguro M."/>
            <person name="Tanikawa S."/>
            <person name="Nihira T."/>
            <person name="Horinouchi S."/>
            <person name="Ohnishi Y."/>
            <person name="Hayakawa M."/>
            <person name="Kuzuyama T."/>
            <person name="Arisawa A."/>
            <person name="Nomoto F."/>
            <person name="Miura H."/>
            <person name="Takahashi Y."/>
            <person name="Fujita N."/>
        </authorList>
    </citation>
    <scope>NUCLEOTIDE SEQUENCE [LARGE SCALE GENOMIC DNA]</scope>
    <source>
        <strain evidence="3">ATCC 33774 / DSM 43861 / JCM 3304 / KCC A-0304 / NBRC 14216 / KM-6054</strain>
    </source>
</reference>
<feature type="region of interest" description="Disordered" evidence="1">
    <location>
        <begin position="128"/>
        <end position="158"/>
    </location>
</feature>
<dbReference type="HOGENOM" id="CLU_1150659_0_0_11"/>
<evidence type="ECO:0000313" key="2">
    <source>
        <dbReference type="EMBL" id="BAJ32079.1"/>
    </source>
</evidence>
<sequence length="241" mass="24918">MIDWNGAEEAACAVPAGRLADDLVRELSDALTDPDPLVQDGAPPTVTTAWIARGTIGAARRLSRVTRWPPGSPTCGARPAPSRPLVLDMLVTAGDLRSGWVDAFERWCPAERDLRGQDPELGRLHAVAPTWTNARPSAGSARSPTGSGPTASGLPSPRGSATACAPCGCSTSSPTGACATATRSSPPSPPSSTGSSSADGRRALGRGRTASRAACVRTTPPGRRWWRYGTSRRDGAAVTHT</sequence>
<dbReference type="Proteomes" id="UP000007076">
    <property type="component" value="Chromosome"/>
</dbReference>
<feature type="compositionally biased region" description="Polar residues" evidence="1">
    <location>
        <begin position="130"/>
        <end position="150"/>
    </location>
</feature>
<evidence type="ECO:0000313" key="3">
    <source>
        <dbReference type="Proteomes" id="UP000007076"/>
    </source>
</evidence>
<organism evidence="2 3">
    <name type="scientific">Kitasatospora setae (strain ATCC 33774 / DSM 43861 / JCM 3304 / KCC A-0304 / NBRC 14216 / KM-6054)</name>
    <name type="common">Streptomyces setae</name>
    <dbReference type="NCBI Taxonomy" id="452652"/>
    <lineage>
        <taxon>Bacteria</taxon>
        <taxon>Bacillati</taxon>
        <taxon>Actinomycetota</taxon>
        <taxon>Actinomycetes</taxon>
        <taxon>Kitasatosporales</taxon>
        <taxon>Streptomycetaceae</taxon>
        <taxon>Kitasatospora</taxon>
    </lineage>
</organism>
<feature type="compositionally biased region" description="Low complexity" evidence="1">
    <location>
        <begin position="179"/>
        <end position="198"/>
    </location>
</feature>
<proteinExistence type="predicted"/>
<dbReference type="KEGG" id="ksk:KSE_63205"/>
<evidence type="ECO:0000256" key="1">
    <source>
        <dbReference type="SAM" id="MobiDB-lite"/>
    </source>
</evidence>
<keyword evidence="3" id="KW-1185">Reference proteome</keyword>
<name>E4N1P5_KITSK</name>
<dbReference type="STRING" id="452652.KSE_63205"/>
<accession>E4N1P5</accession>
<dbReference type="eggNOG" id="ENOG502ZD5A">
    <property type="taxonomic scope" value="Bacteria"/>
</dbReference>
<dbReference type="AlphaFoldDB" id="E4N1P5"/>
<dbReference type="EMBL" id="AP010968">
    <property type="protein sequence ID" value="BAJ32079.1"/>
    <property type="molecule type" value="Genomic_DNA"/>
</dbReference>
<protein>
    <submittedName>
        <fullName evidence="2">Uncharacterized protein</fullName>
    </submittedName>
</protein>
<gene>
    <name evidence="2" type="ordered locus">KSE_63205</name>
</gene>